<dbReference type="EMBL" id="CABPRJ010000023">
    <property type="protein sequence ID" value="VVC25983.1"/>
    <property type="molecule type" value="Genomic_DNA"/>
</dbReference>
<proteinExistence type="predicted"/>
<gene>
    <name evidence="1" type="ORF">CINCED_3A019174</name>
</gene>
<sequence length="141" mass="15477">MESCHYSFLLKSKLVECNTWEINKFNHKLTDTLNGINYSSTNVFNNHLTTEQIGSSLPAIPNESVKCAKIVYKNGTGVVFVARGCVYYKAKFCKPSEIIKSCKTCVFDGCNDSTSLLKSSGVPTTIITAKSLTNDVVAFSN</sequence>
<dbReference type="AlphaFoldDB" id="A0A5E4M2A9"/>
<reference evidence="1 2" key="1">
    <citation type="submission" date="2019-08" db="EMBL/GenBank/DDBJ databases">
        <authorList>
            <person name="Alioto T."/>
            <person name="Alioto T."/>
            <person name="Gomez Garrido J."/>
        </authorList>
    </citation>
    <scope>NUCLEOTIDE SEQUENCE [LARGE SCALE GENOMIC DNA]</scope>
</reference>
<evidence type="ECO:0000313" key="1">
    <source>
        <dbReference type="EMBL" id="VVC25983.1"/>
    </source>
</evidence>
<evidence type="ECO:0000313" key="2">
    <source>
        <dbReference type="Proteomes" id="UP000325440"/>
    </source>
</evidence>
<dbReference type="Proteomes" id="UP000325440">
    <property type="component" value="Unassembled WGS sequence"/>
</dbReference>
<organism evidence="1 2">
    <name type="scientific">Cinara cedri</name>
    <dbReference type="NCBI Taxonomy" id="506608"/>
    <lineage>
        <taxon>Eukaryota</taxon>
        <taxon>Metazoa</taxon>
        <taxon>Ecdysozoa</taxon>
        <taxon>Arthropoda</taxon>
        <taxon>Hexapoda</taxon>
        <taxon>Insecta</taxon>
        <taxon>Pterygota</taxon>
        <taxon>Neoptera</taxon>
        <taxon>Paraneoptera</taxon>
        <taxon>Hemiptera</taxon>
        <taxon>Sternorrhyncha</taxon>
        <taxon>Aphidomorpha</taxon>
        <taxon>Aphidoidea</taxon>
        <taxon>Aphididae</taxon>
        <taxon>Lachninae</taxon>
        <taxon>Cinara</taxon>
    </lineage>
</organism>
<protein>
    <submittedName>
        <fullName evidence="1">Uncharacterized protein</fullName>
    </submittedName>
</protein>
<keyword evidence="2" id="KW-1185">Reference proteome</keyword>
<accession>A0A5E4M2A9</accession>
<name>A0A5E4M2A9_9HEMI</name>